<dbReference type="PANTHER" id="PTHR22749">
    <property type="entry name" value="RIBOFLAVIN KINASE/FMN ADENYLYLTRANSFERASE"/>
    <property type="match status" value="1"/>
</dbReference>
<feature type="domain" description="Riboflavin kinase" evidence="8">
    <location>
        <begin position="12"/>
        <end position="138"/>
    </location>
</feature>
<evidence type="ECO:0000259" key="8">
    <source>
        <dbReference type="SMART" id="SM00904"/>
    </source>
</evidence>
<evidence type="ECO:0000256" key="3">
    <source>
        <dbReference type="ARBA" id="ARBA00022643"/>
    </source>
</evidence>
<keyword evidence="4" id="KW-0808">Transferase</keyword>
<dbReference type="InterPro" id="IPR023465">
    <property type="entry name" value="Riboflavin_kinase_dom_sf"/>
</dbReference>
<dbReference type="PANTHER" id="PTHR22749:SF6">
    <property type="entry name" value="RIBOFLAVIN KINASE"/>
    <property type="match status" value="1"/>
</dbReference>
<comment type="caution">
    <text evidence="9">The sequence shown here is derived from an EMBL/GenBank/DDBJ whole genome shotgun (WGS) entry which is preliminary data.</text>
</comment>
<dbReference type="SUPFAM" id="SSF82114">
    <property type="entry name" value="Riboflavin kinase-like"/>
    <property type="match status" value="1"/>
</dbReference>
<comment type="catalytic activity">
    <reaction evidence="7">
        <text>riboflavin + ATP = FMN + ADP + H(+)</text>
        <dbReference type="Rhea" id="RHEA:14357"/>
        <dbReference type="ChEBI" id="CHEBI:15378"/>
        <dbReference type="ChEBI" id="CHEBI:30616"/>
        <dbReference type="ChEBI" id="CHEBI:57986"/>
        <dbReference type="ChEBI" id="CHEBI:58210"/>
        <dbReference type="ChEBI" id="CHEBI:456216"/>
        <dbReference type="EC" id="2.7.1.26"/>
    </reaction>
</comment>
<dbReference type="GO" id="GO:0009231">
    <property type="term" value="P:riboflavin biosynthetic process"/>
    <property type="evidence" value="ECO:0007669"/>
    <property type="project" value="InterPro"/>
</dbReference>
<evidence type="ECO:0000256" key="5">
    <source>
        <dbReference type="ARBA" id="ARBA00022741"/>
    </source>
</evidence>
<dbReference type="GO" id="GO:0009398">
    <property type="term" value="P:FMN biosynthetic process"/>
    <property type="evidence" value="ECO:0007669"/>
    <property type="project" value="TreeGrafter"/>
</dbReference>
<dbReference type="EMBL" id="VGIY01000130">
    <property type="protein sequence ID" value="MBM3317478.1"/>
    <property type="molecule type" value="Genomic_DNA"/>
</dbReference>
<evidence type="ECO:0000256" key="7">
    <source>
        <dbReference type="ARBA" id="ARBA00047880"/>
    </source>
</evidence>
<keyword evidence="2" id="KW-0285">Flavoprotein</keyword>
<keyword evidence="5" id="KW-0547">Nucleotide-binding</keyword>
<dbReference type="SMART" id="SM00904">
    <property type="entry name" value="Flavokinase"/>
    <property type="match status" value="1"/>
</dbReference>
<dbReference type="EC" id="2.7.1.26" evidence="1"/>
<accession>A0A938BNQ7</accession>
<sequence>LRRGAVGEAAALLGRPFSLAGSVGRGRGVGRRELVPTANLEVDPAQLLPADGVYVATVLLEGRDFGAAAVVGAPPTLGPGPAARPVEVHLLDFQEDLYGRTLEVRFLERLRDQRIFSSLKELREAIEADLVRVRGRLAALGQKRLAGPGAVC</sequence>
<evidence type="ECO:0000256" key="1">
    <source>
        <dbReference type="ARBA" id="ARBA00012105"/>
    </source>
</evidence>
<reference evidence="9" key="1">
    <citation type="submission" date="2019-03" db="EMBL/GenBank/DDBJ databases">
        <title>Lake Tanganyika Metagenome-Assembled Genomes (MAGs).</title>
        <authorList>
            <person name="Tran P."/>
        </authorList>
    </citation>
    <scope>NUCLEOTIDE SEQUENCE</scope>
    <source>
        <strain evidence="9">M_DeepCast_400m_m2_100</strain>
    </source>
</reference>
<name>A0A938BNQ7_UNCEI</name>
<dbReference type="GO" id="GO:0005524">
    <property type="term" value="F:ATP binding"/>
    <property type="evidence" value="ECO:0007669"/>
    <property type="project" value="UniProtKB-KW"/>
</dbReference>
<protein>
    <recommendedName>
        <fullName evidence="1">riboflavin kinase</fullName>
        <ecNumber evidence="1">2.7.1.26</ecNumber>
    </recommendedName>
</protein>
<evidence type="ECO:0000313" key="10">
    <source>
        <dbReference type="Proteomes" id="UP000748308"/>
    </source>
</evidence>
<dbReference type="AlphaFoldDB" id="A0A938BNQ7"/>
<evidence type="ECO:0000256" key="6">
    <source>
        <dbReference type="ARBA" id="ARBA00022840"/>
    </source>
</evidence>
<evidence type="ECO:0000256" key="2">
    <source>
        <dbReference type="ARBA" id="ARBA00022630"/>
    </source>
</evidence>
<feature type="non-terminal residue" evidence="9">
    <location>
        <position position="1"/>
    </location>
</feature>
<keyword evidence="3" id="KW-0288">FMN</keyword>
<dbReference type="InterPro" id="IPR015865">
    <property type="entry name" value="Riboflavin_kinase_bac/euk"/>
</dbReference>
<dbReference type="GO" id="GO:0008531">
    <property type="term" value="F:riboflavin kinase activity"/>
    <property type="evidence" value="ECO:0007669"/>
    <property type="project" value="UniProtKB-EC"/>
</dbReference>
<proteinExistence type="predicted"/>
<dbReference type="Proteomes" id="UP000748308">
    <property type="component" value="Unassembled WGS sequence"/>
</dbReference>
<evidence type="ECO:0000256" key="4">
    <source>
        <dbReference type="ARBA" id="ARBA00022679"/>
    </source>
</evidence>
<dbReference type="InterPro" id="IPR023468">
    <property type="entry name" value="Riboflavin_kinase"/>
</dbReference>
<dbReference type="Pfam" id="PF01687">
    <property type="entry name" value="Flavokinase"/>
    <property type="match status" value="1"/>
</dbReference>
<keyword evidence="6" id="KW-0067">ATP-binding</keyword>
<evidence type="ECO:0000313" key="9">
    <source>
        <dbReference type="EMBL" id="MBM3317478.1"/>
    </source>
</evidence>
<organism evidence="9 10">
    <name type="scientific">Eiseniibacteriota bacterium</name>
    <dbReference type="NCBI Taxonomy" id="2212470"/>
    <lineage>
        <taxon>Bacteria</taxon>
        <taxon>Candidatus Eiseniibacteriota</taxon>
    </lineage>
</organism>
<keyword evidence="9" id="KW-0418">Kinase</keyword>
<gene>
    <name evidence="9" type="ORF">FJY75_06455</name>
</gene>
<dbReference type="Gene3D" id="2.40.30.30">
    <property type="entry name" value="Riboflavin kinase-like"/>
    <property type="match status" value="1"/>
</dbReference>